<proteinExistence type="predicted"/>
<sequence length="119" mass="12977">MRANDPTNKIFYKGKSDDFIVFVNDAATLQNWKNDSSIPLAEVVNGWKIFVTHKHGSQGVLDGASKASLENEFGTHNDEECVRKILEGGDLQGYTQRERGGNTNVQNGPRGAGVSLAIN</sequence>
<dbReference type="AlphaFoldDB" id="A0A1L9TJR2"/>
<dbReference type="OrthoDB" id="2567806at2759"/>
<gene>
    <name evidence="3" type="ORF">ASPSYDRAFT_57216</name>
</gene>
<dbReference type="InterPro" id="IPR036786">
    <property type="entry name" value="Ribosome_mat_SBDS_N_sf"/>
</dbReference>
<dbReference type="PANTHER" id="PTHR10927:SF2">
    <property type="entry name" value="RESTRICTION OF TELOMERE CAPPING PROTEIN 3"/>
    <property type="match status" value="1"/>
</dbReference>
<dbReference type="PANTHER" id="PTHR10927">
    <property type="entry name" value="RIBOSOME MATURATION PROTEIN SBDS"/>
    <property type="match status" value="1"/>
</dbReference>
<evidence type="ECO:0000313" key="4">
    <source>
        <dbReference type="Proteomes" id="UP000184356"/>
    </source>
</evidence>
<evidence type="ECO:0000256" key="1">
    <source>
        <dbReference type="SAM" id="MobiDB-lite"/>
    </source>
</evidence>
<feature type="region of interest" description="Disordered" evidence="1">
    <location>
        <begin position="93"/>
        <end position="119"/>
    </location>
</feature>
<evidence type="ECO:0000313" key="3">
    <source>
        <dbReference type="EMBL" id="OJJ59660.1"/>
    </source>
</evidence>
<evidence type="ECO:0000259" key="2">
    <source>
        <dbReference type="Pfam" id="PF01172"/>
    </source>
</evidence>
<dbReference type="InterPro" id="IPR019783">
    <property type="entry name" value="SDO1/SBDS_N"/>
</dbReference>
<accession>A0A1L9TJR2</accession>
<dbReference type="GeneID" id="63765408"/>
<name>A0A1L9TJR2_9EURO</name>
<dbReference type="EMBL" id="KV878585">
    <property type="protein sequence ID" value="OJJ59660.1"/>
    <property type="molecule type" value="Genomic_DNA"/>
</dbReference>
<organism evidence="3 4">
    <name type="scientific">Aspergillus sydowii CBS 593.65</name>
    <dbReference type="NCBI Taxonomy" id="1036612"/>
    <lineage>
        <taxon>Eukaryota</taxon>
        <taxon>Fungi</taxon>
        <taxon>Dikarya</taxon>
        <taxon>Ascomycota</taxon>
        <taxon>Pezizomycotina</taxon>
        <taxon>Eurotiomycetes</taxon>
        <taxon>Eurotiomycetidae</taxon>
        <taxon>Eurotiales</taxon>
        <taxon>Aspergillaceae</taxon>
        <taxon>Aspergillus</taxon>
        <taxon>Aspergillus subgen. Nidulantes</taxon>
    </lineage>
</organism>
<protein>
    <recommendedName>
        <fullName evidence="2">Ribosome maturation protein SDO1/SBDS N-terminal domain-containing protein</fullName>
    </recommendedName>
</protein>
<dbReference type="Gene3D" id="3.30.1250.10">
    <property type="entry name" value="Ribosome maturation protein SBDS, N-terminal domain"/>
    <property type="match status" value="1"/>
</dbReference>
<dbReference type="InterPro" id="IPR039100">
    <property type="entry name" value="Sdo1/SBDS-like"/>
</dbReference>
<dbReference type="SUPFAM" id="SSF89895">
    <property type="entry name" value="FYSH domain"/>
    <property type="match status" value="1"/>
</dbReference>
<dbReference type="STRING" id="1036612.A0A1L9TJR2"/>
<feature type="domain" description="Ribosome maturation protein SDO1/SBDS N-terminal" evidence="2">
    <location>
        <begin position="8"/>
        <end position="98"/>
    </location>
</feature>
<dbReference type="Proteomes" id="UP000184356">
    <property type="component" value="Unassembled WGS sequence"/>
</dbReference>
<dbReference type="RefSeq" id="XP_040703466.1">
    <property type="nucleotide sequence ID" value="XM_040849335.1"/>
</dbReference>
<keyword evidence="4" id="KW-1185">Reference proteome</keyword>
<dbReference type="VEuPathDB" id="FungiDB:ASPSYDRAFT_57216"/>
<reference evidence="4" key="1">
    <citation type="journal article" date="2017" name="Genome Biol.">
        <title>Comparative genomics reveals high biological diversity and specific adaptations in the industrially and medically important fungal genus Aspergillus.</title>
        <authorList>
            <person name="de Vries R.P."/>
            <person name="Riley R."/>
            <person name="Wiebenga A."/>
            <person name="Aguilar-Osorio G."/>
            <person name="Amillis S."/>
            <person name="Uchima C.A."/>
            <person name="Anderluh G."/>
            <person name="Asadollahi M."/>
            <person name="Askin M."/>
            <person name="Barry K."/>
            <person name="Battaglia E."/>
            <person name="Bayram O."/>
            <person name="Benocci T."/>
            <person name="Braus-Stromeyer S.A."/>
            <person name="Caldana C."/>
            <person name="Canovas D."/>
            <person name="Cerqueira G.C."/>
            <person name="Chen F."/>
            <person name="Chen W."/>
            <person name="Choi C."/>
            <person name="Clum A."/>
            <person name="Dos Santos R.A."/>
            <person name="Damasio A.R."/>
            <person name="Diallinas G."/>
            <person name="Emri T."/>
            <person name="Fekete E."/>
            <person name="Flipphi M."/>
            <person name="Freyberg S."/>
            <person name="Gallo A."/>
            <person name="Gournas C."/>
            <person name="Habgood R."/>
            <person name="Hainaut M."/>
            <person name="Harispe M.L."/>
            <person name="Henrissat B."/>
            <person name="Hilden K.S."/>
            <person name="Hope R."/>
            <person name="Hossain A."/>
            <person name="Karabika E."/>
            <person name="Karaffa L."/>
            <person name="Karanyi Z."/>
            <person name="Krasevec N."/>
            <person name="Kuo A."/>
            <person name="Kusch H."/>
            <person name="LaButti K."/>
            <person name="Lagendijk E.L."/>
            <person name="Lapidus A."/>
            <person name="Levasseur A."/>
            <person name="Lindquist E."/>
            <person name="Lipzen A."/>
            <person name="Logrieco A.F."/>
            <person name="MacCabe A."/>
            <person name="Maekelae M.R."/>
            <person name="Malavazi I."/>
            <person name="Melin P."/>
            <person name="Meyer V."/>
            <person name="Mielnichuk N."/>
            <person name="Miskei M."/>
            <person name="Molnar A.P."/>
            <person name="Mule G."/>
            <person name="Ngan C.Y."/>
            <person name="Orejas M."/>
            <person name="Orosz E."/>
            <person name="Ouedraogo J.P."/>
            <person name="Overkamp K.M."/>
            <person name="Park H.-S."/>
            <person name="Perrone G."/>
            <person name="Piumi F."/>
            <person name="Punt P.J."/>
            <person name="Ram A.F."/>
            <person name="Ramon A."/>
            <person name="Rauscher S."/>
            <person name="Record E."/>
            <person name="Riano-Pachon D.M."/>
            <person name="Robert V."/>
            <person name="Roehrig J."/>
            <person name="Ruller R."/>
            <person name="Salamov A."/>
            <person name="Salih N.S."/>
            <person name="Samson R.A."/>
            <person name="Sandor E."/>
            <person name="Sanguinetti M."/>
            <person name="Schuetze T."/>
            <person name="Sepcic K."/>
            <person name="Shelest E."/>
            <person name="Sherlock G."/>
            <person name="Sophianopoulou V."/>
            <person name="Squina F.M."/>
            <person name="Sun H."/>
            <person name="Susca A."/>
            <person name="Todd R.B."/>
            <person name="Tsang A."/>
            <person name="Unkles S.E."/>
            <person name="van de Wiele N."/>
            <person name="van Rossen-Uffink D."/>
            <person name="Oliveira J.V."/>
            <person name="Vesth T.C."/>
            <person name="Visser J."/>
            <person name="Yu J.-H."/>
            <person name="Zhou M."/>
            <person name="Andersen M.R."/>
            <person name="Archer D.B."/>
            <person name="Baker S.E."/>
            <person name="Benoit I."/>
            <person name="Brakhage A.A."/>
            <person name="Braus G.H."/>
            <person name="Fischer R."/>
            <person name="Frisvad J.C."/>
            <person name="Goldman G.H."/>
            <person name="Houbraken J."/>
            <person name="Oakley B."/>
            <person name="Pocsi I."/>
            <person name="Scazzocchio C."/>
            <person name="Seiboth B."/>
            <person name="vanKuyk P.A."/>
            <person name="Wortman J."/>
            <person name="Dyer P.S."/>
            <person name="Grigoriev I.V."/>
        </authorList>
    </citation>
    <scope>NUCLEOTIDE SEQUENCE [LARGE SCALE GENOMIC DNA]</scope>
    <source>
        <strain evidence="4">CBS 593.65</strain>
    </source>
</reference>
<dbReference type="Pfam" id="PF01172">
    <property type="entry name" value="SBDS_N"/>
    <property type="match status" value="1"/>
</dbReference>